<comment type="caution">
    <text evidence="4">The sequence shown here is derived from an EMBL/GenBank/DDBJ whole genome shotgun (WGS) entry which is preliminary data.</text>
</comment>
<feature type="chain" id="PRO_5021212766" evidence="2">
    <location>
        <begin position="21"/>
        <end position="403"/>
    </location>
</feature>
<dbReference type="InterPro" id="IPR001799">
    <property type="entry name" value="Ephrin_RBD"/>
</dbReference>
<keyword evidence="1" id="KW-1133">Transmembrane helix</keyword>
<keyword evidence="1" id="KW-0472">Membrane</keyword>
<organism evidence="4 5">
    <name type="scientific">Schistosoma japonicum</name>
    <name type="common">Blood fluke</name>
    <dbReference type="NCBI Taxonomy" id="6182"/>
    <lineage>
        <taxon>Eukaryota</taxon>
        <taxon>Metazoa</taxon>
        <taxon>Spiralia</taxon>
        <taxon>Lophotrochozoa</taxon>
        <taxon>Platyhelminthes</taxon>
        <taxon>Trematoda</taxon>
        <taxon>Digenea</taxon>
        <taxon>Strigeidida</taxon>
        <taxon>Schistosomatoidea</taxon>
        <taxon>Schistosomatidae</taxon>
        <taxon>Schistosoma</taxon>
    </lineage>
</organism>
<evidence type="ECO:0000256" key="2">
    <source>
        <dbReference type="SAM" id="SignalP"/>
    </source>
</evidence>
<dbReference type="SUPFAM" id="SSF49503">
    <property type="entry name" value="Cupredoxins"/>
    <property type="match status" value="1"/>
</dbReference>
<dbReference type="EMBL" id="SKCS01000019">
    <property type="protein sequence ID" value="TNN20795.1"/>
    <property type="molecule type" value="Genomic_DNA"/>
</dbReference>
<keyword evidence="2" id="KW-0732">Signal</keyword>
<dbReference type="GO" id="GO:0016020">
    <property type="term" value="C:membrane"/>
    <property type="evidence" value="ECO:0007669"/>
    <property type="project" value="InterPro"/>
</dbReference>
<accession>A0A4Z2DW92</accession>
<evidence type="ECO:0000259" key="3">
    <source>
        <dbReference type="Pfam" id="PF00812"/>
    </source>
</evidence>
<gene>
    <name evidence="4" type="ORF">EWB00_002901</name>
</gene>
<dbReference type="Proteomes" id="UP000311919">
    <property type="component" value="Unassembled WGS sequence"/>
</dbReference>
<evidence type="ECO:0000256" key="1">
    <source>
        <dbReference type="SAM" id="Phobius"/>
    </source>
</evidence>
<dbReference type="InterPro" id="IPR008972">
    <property type="entry name" value="Cupredoxin"/>
</dbReference>
<dbReference type="Pfam" id="PF00812">
    <property type="entry name" value="Ephrin"/>
    <property type="match status" value="1"/>
</dbReference>
<dbReference type="Gene3D" id="2.60.40.420">
    <property type="entry name" value="Cupredoxins - blue copper proteins"/>
    <property type="match status" value="1"/>
</dbReference>
<dbReference type="OrthoDB" id="6231765at2759"/>
<feature type="transmembrane region" description="Helical" evidence="1">
    <location>
        <begin position="203"/>
        <end position="227"/>
    </location>
</feature>
<proteinExistence type="predicted"/>
<feature type="signal peptide" evidence="2">
    <location>
        <begin position="1"/>
        <end position="20"/>
    </location>
</feature>
<reference evidence="4 5" key="1">
    <citation type="submission" date="2019-03" db="EMBL/GenBank/DDBJ databases">
        <title>An improved genome assembly of the fluke Schistosoma japonicum.</title>
        <authorList>
            <person name="Hu W."/>
            <person name="Luo F."/>
            <person name="Yin M."/>
            <person name="Mo X."/>
            <person name="Sun C."/>
            <person name="Wu Q."/>
            <person name="Zhu B."/>
            <person name="Xiang M."/>
            <person name="Wang J."/>
            <person name="Wang Y."/>
            <person name="Zhang T."/>
            <person name="Xu B."/>
            <person name="Zheng H."/>
            <person name="Feng Z."/>
        </authorList>
    </citation>
    <scope>NUCLEOTIDE SEQUENCE [LARGE SCALE GENOMIC DNA]</scope>
    <source>
        <strain evidence="4">HuSjv2</strain>
        <tissue evidence="4">Worms</tissue>
    </source>
</reference>
<dbReference type="AlphaFoldDB" id="A0A4Z2DW92"/>
<keyword evidence="1" id="KW-0812">Transmembrane</keyword>
<name>A0A4Z2DW92_SCHJA</name>
<keyword evidence="5" id="KW-1185">Reference proteome</keyword>
<feature type="domain" description="Ephrin RBD" evidence="3">
    <location>
        <begin position="23"/>
        <end position="125"/>
    </location>
</feature>
<evidence type="ECO:0000313" key="5">
    <source>
        <dbReference type="Proteomes" id="UP000311919"/>
    </source>
</evidence>
<protein>
    <submittedName>
        <fullName evidence="4">Coiled coil domain-containing protein isoform 2</fullName>
    </submittedName>
</protein>
<sequence length="403" mass="45764">MKKELLWKFILLFCLKMNYSMFQDHIITWDINNKLFSSNATIFKVNEGDNIVFICSSDVKRNQKLFWTMSRETYEDCGASSSSQTVKLLDCSQSPQSSEFILKVSQFSEIPYSPHFRENDYVYFLGQHDLCSIYNLRIAAKLVSDKHVNNNNSDNKELSTLAPKLNAFTTNDKGTTSNIIISDTYKLNPHRADTVSAWMRYRFLLIPASLGFLTLIGIQAVICALWHPKQSSRCRICCSYNVVNKPNDDIEDTEEVSKTPIKLLEKSLVGKPIENHKRQSIQTSQLTIQPILNGQFRKEYFTSNSKQNSNIPNAVQDVCTSDKEIFEESSSTVQMITDNEIPILTMPTSQASLSNNNYNVQFYTCPYSIDGNLTCLVPVKVNKSTDIFSTDMVNLGSVINISV</sequence>
<evidence type="ECO:0000313" key="4">
    <source>
        <dbReference type="EMBL" id="TNN20795.1"/>
    </source>
</evidence>